<keyword evidence="3" id="KW-1185">Reference proteome</keyword>
<dbReference type="InterPro" id="IPR014746">
    <property type="entry name" value="Gln_synth/guanido_kin_cat_dom"/>
</dbReference>
<dbReference type="SUPFAM" id="SSF55931">
    <property type="entry name" value="Glutamine synthetase/guanido kinase"/>
    <property type="match status" value="1"/>
</dbReference>
<name>A0ABW3VF17_9PSEU</name>
<evidence type="ECO:0000313" key="3">
    <source>
        <dbReference type="Proteomes" id="UP001597182"/>
    </source>
</evidence>
<organism evidence="2 3">
    <name type="scientific">Pseudonocardia benzenivorans</name>
    <dbReference type="NCBI Taxonomy" id="228005"/>
    <lineage>
        <taxon>Bacteria</taxon>
        <taxon>Bacillati</taxon>
        <taxon>Actinomycetota</taxon>
        <taxon>Actinomycetes</taxon>
        <taxon>Pseudonocardiales</taxon>
        <taxon>Pseudonocardiaceae</taxon>
        <taxon>Pseudonocardia</taxon>
    </lineage>
</organism>
<dbReference type="Proteomes" id="UP001597182">
    <property type="component" value="Unassembled WGS sequence"/>
</dbReference>
<dbReference type="InterPro" id="IPR006336">
    <property type="entry name" value="GCS2"/>
</dbReference>
<dbReference type="EMBL" id="JBHTMB010000057">
    <property type="protein sequence ID" value="MFD1233308.1"/>
    <property type="molecule type" value="Genomic_DNA"/>
</dbReference>
<comment type="catalytic activity">
    <reaction evidence="1">
        <text>L-cysteine + L-glutamate + ATP = gamma-L-glutamyl-L-cysteine + ADP + phosphate + H(+)</text>
        <dbReference type="Rhea" id="RHEA:13285"/>
        <dbReference type="ChEBI" id="CHEBI:15378"/>
        <dbReference type="ChEBI" id="CHEBI:29985"/>
        <dbReference type="ChEBI" id="CHEBI:30616"/>
        <dbReference type="ChEBI" id="CHEBI:35235"/>
        <dbReference type="ChEBI" id="CHEBI:43474"/>
        <dbReference type="ChEBI" id="CHEBI:58173"/>
        <dbReference type="ChEBI" id="CHEBI:456216"/>
        <dbReference type="EC" id="6.3.2.2"/>
    </reaction>
</comment>
<gene>
    <name evidence="2" type="ORF">ACFQ34_08450</name>
</gene>
<dbReference type="Pfam" id="PF04107">
    <property type="entry name" value="GCS2"/>
    <property type="match status" value="1"/>
</dbReference>
<accession>A0ABW3VF17</accession>
<sequence>MALSPSVRSFRYGIEHECALLRIDGTLADFTDLAFDEAQALVDALPEDPADLADLRVGDLGIKRKRWYVEGFERFDDVGGLVRCDPKGIEIRTRIHDSVDAAVEALRADQAALDTVAAAAGFSTIAVGFNPLRSSYPVEPPYNAWEVRHRTGSPEERTAHLHMVTYGPDLNLSCSGMGEDELIDVGAKLTHYSPWLVPLSFSSPFRDGVAWGGLSARTAVRTGARPAAMVFLDGAGRLLDTDPSLTQPARLPAEVGRIEFKAFDACPDPGLYGELLSLLTGLVLDTTLEGRALVPDPDAHRRSAVGGLADPWVAEGTAALLAAARAALVGRDADLARVDRLAERAAAGECPAVGMLARFAAGEPVAGLRAPVAQRC</sequence>
<comment type="caution">
    <text evidence="2">The sequence shown here is derived from an EMBL/GenBank/DDBJ whole genome shotgun (WGS) entry which is preliminary data.</text>
</comment>
<protein>
    <submittedName>
        <fullName evidence="2">Glutamate-cysteine ligase family protein</fullName>
    </submittedName>
</protein>
<proteinExistence type="predicted"/>
<reference evidence="3" key="1">
    <citation type="journal article" date="2019" name="Int. J. Syst. Evol. Microbiol.">
        <title>The Global Catalogue of Microorganisms (GCM) 10K type strain sequencing project: providing services to taxonomists for standard genome sequencing and annotation.</title>
        <authorList>
            <consortium name="The Broad Institute Genomics Platform"/>
            <consortium name="The Broad Institute Genome Sequencing Center for Infectious Disease"/>
            <person name="Wu L."/>
            <person name="Ma J."/>
        </authorList>
    </citation>
    <scope>NUCLEOTIDE SEQUENCE [LARGE SCALE GENOMIC DNA]</scope>
    <source>
        <strain evidence="3">CCUG 49018</strain>
    </source>
</reference>
<evidence type="ECO:0000256" key="1">
    <source>
        <dbReference type="ARBA" id="ARBA00048819"/>
    </source>
</evidence>
<dbReference type="RefSeq" id="WP_013676053.1">
    <property type="nucleotide sequence ID" value="NZ_BAABKS010000001.1"/>
</dbReference>
<dbReference type="GO" id="GO:0016874">
    <property type="term" value="F:ligase activity"/>
    <property type="evidence" value="ECO:0007669"/>
    <property type="project" value="UniProtKB-KW"/>
</dbReference>
<evidence type="ECO:0000313" key="2">
    <source>
        <dbReference type="EMBL" id="MFD1233308.1"/>
    </source>
</evidence>
<keyword evidence="2" id="KW-0436">Ligase</keyword>
<dbReference type="Gene3D" id="3.30.590.20">
    <property type="match status" value="1"/>
</dbReference>